<evidence type="ECO:0000256" key="6">
    <source>
        <dbReference type="ARBA" id="ARBA00023136"/>
    </source>
</evidence>
<dbReference type="InterPro" id="IPR036259">
    <property type="entry name" value="MFS_trans_sf"/>
</dbReference>
<proteinExistence type="inferred from homology"/>
<dbReference type="GO" id="GO:0016020">
    <property type="term" value="C:membrane"/>
    <property type="evidence" value="ECO:0007669"/>
    <property type="project" value="UniProtKB-SubCell"/>
</dbReference>
<dbReference type="EMBL" id="RQTK01000280">
    <property type="protein sequence ID" value="RUS82582.1"/>
    <property type="molecule type" value="Genomic_DNA"/>
</dbReference>
<dbReference type="PANTHER" id="PTHR11654">
    <property type="entry name" value="OLIGOPEPTIDE TRANSPORTER-RELATED"/>
    <property type="match status" value="1"/>
</dbReference>
<evidence type="ECO:0000256" key="3">
    <source>
        <dbReference type="ARBA" id="ARBA00022692"/>
    </source>
</evidence>
<keyword evidence="4" id="KW-0571">Peptide transport</keyword>
<feature type="transmembrane region" description="Helical" evidence="7">
    <location>
        <begin position="61"/>
        <end position="84"/>
    </location>
</feature>
<keyword evidence="4" id="KW-0653">Protein transport</keyword>
<feature type="transmembrane region" description="Helical" evidence="7">
    <location>
        <begin position="176"/>
        <end position="199"/>
    </location>
</feature>
<comment type="similarity">
    <text evidence="2">Belongs to the major facilitator superfamily. Proton-dependent oligopeptide transporter (POT/PTR) (TC 2.A.17) family.</text>
</comment>
<keyword evidence="4" id="KW-0813">Transport</keyword>
<dbReference type="Gene3D" id="1.20.1250.20">
    <property type="entry name" value="MFS general substrate transporter like domains"/>
    <property type="match status" value="2"/>
</dbReference>
<name>A0A433TLX7_ELYCH</name>
<feature type="transmembrane region" description="Helical" evidence="7">
    <location>
        <begin position="20"/>
        <end position="40"/>
    </location>
</feature>
<evidence type="ECO:0000256" key="4">
    <source>
        <dbReference type="ARBA" id="ARBA00022856"/>
    </source>
</evidence>
<keyword evidence="9" id="KW-1185">Reference proteome</keyword>
<dbReference type="OrthoDB" id="8904098at2759"/>
<dbReference type="InterPro" id="IPR000109">
    <property type="entry name" value="POT_fam"/>
</dbReference>
<comment type="subcellular location">
    <subcellularLocation>
        <location evidence="1">Membrane</location>
        <topology evidence="1">Multi-pass membrane protein</topology>
    </subcellularLocation>
</comment>
<keyword evidence="5 7" id="KW-1133">Transmembrane helix</keyword>
<reference evidence="8 9" key="1">
    <citation type="submission" date="2019-01" db="EMBL/GenBank/DDBJ databases">
        <title>A draft genome assembly of the solar-powered sea slug Elysia chlorotica.</title>
        <authorList>
            <person name="Cai H."/>
            <person name="Li Q."/>
            <person name="Fang X."/>
            <person name="Li J."/>
            <person name="Curtis N.E."/>
            <person name="Altenburger A."/>
            <person name="Shibata T."/>
            <person name="Feng M."/>
            <person name="Maeda T."/>
            <person name="Schwartz J.A."/>
            <person name="Shigenobu S."/>
            <person name="Lundholm N."/>
            <person name="Nishiyama T."/>
            <person name="Yang H."/>
            <person name="Hasebe M."/>
            <person name="Li S."/>
            <person name="Pierce S.K."/>
            <person name="Wang J."/>
        </authorList>
    </citation>
    <scope>NUCLEOTIDE SEQUENCE [LARGE SCALE GENOMIC DNA]</scope>
    <source>
        <strain evidence="8">EC2010</strain>
        <tissue evidence="8">Whole organism of an adult</tissue>
    </source>
</reference>
<feature type="transmembrane region" description="Helical" evidence="7">
    <location>
        <begin position="220"/>
        <end position="243"/>
    </location>
</feature>
<gene>
    <name evidence="8" type="ORF">EGW08_009656</name>
</gene>
<dbReference type="Pfam" id="PF00854">
    <property type="entry name" value="PTR2"/>
    <property type="match status" value="1"/>
</dbReference>
<evidence type="ECO:0000256" key="1">
    <source>
        <dbReference type="ARBA" id="ARBA00004141"/>
    </source>
</evidence>
<dbReference type="GO" id="GO:0022857">
    <property type="term" value="F:transmembrane transporter activity"/>
    <property type="evidence" value="ECO:0007669"/>
    <property type="project" value="InterPro"/>
</dbReference>
<evidence type="ECO:0000256" key="5">
    <source>
        <dbReference type="ARBA" id="ARBA00022989"/>
    </source>
</evidence>
<protein>
    <submittedName>
        <fullName evidence="8">Uncharacterized protein</fullName>
    </submittedName>
</protein>
<keyword evidence="3 7" id="KW-0812">Transmembrane</keyword>
<dbReference type="Proteomes" id="UP000271974">
    <property type="component" value="Unassembled WGS sequence"/>
</dbReference>
<organism evidence="8 9">
    <name type="scientific">Elysia chlorotica</name>
    <name type="common">Eastern emerald elysia</name>
    <name type="synonym">Sea slug</name>
    <dbReference type="NCBI Taxonomy" id="188477"/>
    <lineage>
        <taxon>Eukaryota</taxon>
        <taxon>Metazoa</taxon>
        <taxon>Spiralia</taxon>
        <taxon>Lophotrochozoa</taxon>
        <taxon>Mollusca</taxon>
        <taxon>Gastropoda</taxon>
        <taxon>Heterobranchia</taxon>
        <taxon>Euthyneura</taxon>
        <taxon>Panpulmonata</taxon>
        <taxon>Sacoglossa</taxon>
        <taxon>Placobranchoidea</taxon>
        <taxon>Plakobranchidae</taxon>
        <taxon>Elysia</taxon>
    </lineage>
</organism>
<dbReference type="AlphaFoldDB" id="A0A433TLX7"/>
<comment type="caution">
    <text evidence="8">The sequence shown here is derived from an EMBL/GenBank/DDBJ whole genome shotgun (WGS) entry which is preliminary data.</text>
</comment>
<evidence type="ECO:0000313" key="9">
    <source>
        <dbReference type="Proteomes" id="UP000271974"/>
    </source>
</evidence>
<evidence type="ECO:0000256" key="2">
    <source>
        <dbReference type="ARBA" id="ARBA00005982"/>
    </source>
</evidence>
<evidence type="ECO:0000313" key="8">
    <source>
        <dbReference type="EMBL" id="RUS82582.1"/>
    </source>
</evidence>
<sequence length="310" mass="34540">MLARSKKSFGGRYDDHLVDGVTGVVKAIPFCLLLIMYWAINSQLTNTFFAQAERMDIRLGSVNIPAAALNAFNTIGIIVLIPLVDKVVYPFFERVRYPLTFLKRIGPGGPDVHGVRHVRVHAGPPVLPHRNQRDLRQRHGAENKKHPMNKEYIQAPCLSPALEFAYHQAPVAMQGLLTGLFLASPGIGTWGAVGILAVVRRATRHDPWFSIEINESKMENLMFLLAGLMLLNLLVFCVVAHLYSYQDPRQFQLDVAPRGKPQGELRTLGGTYDRLDGDYHTLGARKDVEDSKCLAVLKEGERTPLTSSGY</sequence>
<keyword evidence="6 7" id="KW-0472">Membrane</keyword>
<evidence type="ECO:0000256" key="7">
    <source>
        <dbReference type="SAM" id="Phobius"/>
    </source>
</evidence>
<accession>A0A433TLX7</accession>
<dbReference type="GO" id="GO:0015833">
    <property type="term" value="P:peptide transport"/>
    <property type="evidence" value="ECO:0007669"/>
    <property type="project" value="UniProtKB-KW"/>
</dbReference>